<evidence type="ECO:0000259" key="2">
    <source>
        <dbReference type="Pfam" id="PF02371"/>
    </source>
</evidence>
<reference evidence="3 4" key="1">
    <citation type="submission" date="2016-11" db="EMBL/GenBank/DDBJ databases">
        <authorList>
            <person name="Jaros S."/>
            <person name="Januszkiewicz K."/>
            <person name="Wedrychowicz H."/>
        </authorList>
    </citation>
    <scope>NUCLEOTIDE SEQUENCE [LARGE SCALE GENOMIC DNA]</scope>
    <source>
        <strain evidence="3 4">DSM 29589</strain>
    </source>
</reference>
<dbReference type="InterPro" id="IPR003346">
    <property type="entry name" value="Transposase_20"/>
</dbReference>
<dbReference type="Proteomes" id="UP000183974">
    <property type="component" value="Unassembled WGS sequence"/>
</dbReference>
<dbReference type="OrthoDB" id="4337860at2"/>
<dbReference type="RefSeq" id="WP_073038110.1">
    <property type="nucleotide sequence ID" value="NZ_BMLR01000029.1"/>
</dbReference>
<dbReference type="GO" id="GO:0004803">
    <property type="term" value="F:transposase activity"/>
    <property type="evidence" value="ECO:0007669"/>
    <property type="project" value="InterPro"/>
</dbReference>
<dbReference type="GO" id="GO:0006313">
    <property type="term" value="P:DNA transposition"/>
    <property type="evidence" value="ECO:0007669"/>
    <property type="project" value="InterPro"/>
</dbReference>
<dbReference type="Pfam" id="PF01548">
    <property type="entry name" value="DEDD_Tnp_IS110"/>
    <property type="match status" value="1"/>
</dbReference>
<evidence type="ECO:0000313" key="3">
    <source>
        <dbReference type="EMBL" id="SHM65841.1"/>
    </source>
</evidence>
<gene>
    <name evidence="3" type="ORF">SAMN05444398_13010</name>
</gene>
<name>A0A1M7KKN3_9RHOB</name>
<dbReference type="InterPro" id="IPR002525">
    <property type="entry name" value="Transp_IS110-like_N"/>
</dbReference>
<proteinExistence type="predicted"/>
<dbReference type="STRING" id="337701.SAMN05444398_13010"/>
<feature type="domain" description="Transposase IS110-like N-terminal" evidence="1">
    <location>
        <begin position="6"/>
        <end position="150"/>
    </location>
</feature>
<dbReference type="PANTHER" id="PTHR33055">
    <property type="entry name" value="TRANSPOSASE FOR INSERTION SEQUENCE ELEMENT IS1111A"/>
    <property type="match status" value="1"/>
</dbReference>
<dbReference type="NCBIfam" id="NF033542">
    <property type="entry name" value="transpos_IS110"/>
    <property type="match status" value="1"/>
</dbReference>
<dbReference type="Pfam" id="PF02371">
    <property type="entry name" value="Transposase_20"/>
    <property type="match status" value="1"/>
</dbReference>
<organism evidence="3 4">
    <name type="scientific">Roseovarius pacificus</name>
    <dbReference type="NCBI Taxonomy" id="337701"/>
    <lineage>
        <taxon>Bacteria</taxon>
        <taxon>Pseudomonadati</taxon>
        <taxon>Pseudomonadota</taxon>
        <taxon>Alphaproteobacteria</taxon>
        <taxon>Rhodobacterales</taxon>
        <taxon>Roseobacteraceae</taxon>
        <taxon>Roseovarius</taxon>
    </lineage>
</organism>
<dbReference type="GO" id="GO:0003677">
    <property type="term" value="F:DNA binding"/>
    <property type="evidence" value="ECO:0007669"/>
    <property type="project" value="InterPro"/>
</dbReference>
<dbReference type="PANTHER" id="PTHR33055:SF16">
    <property type="entry name" value="TRANSPOSASE FOR INSERTION SEQUENCE ELEMENT IS1547"/>
    <property type="match status" value="1"/>
</dbReference>
<accession>A0A1M7KKN3</accession>
<evidence type="ECO:0000313" key="4">
    <source>
        <dbReference type="Proteomes" id="UP000183974"/>
    </source>
</evidence>
<dbReference type="AlphaFoldDB" id="A0A1M7KKN3"/>
<sequence>MDHVIIGVDTHKSNHIAVAIDANGTRLGSMSIPTTRKGYHDLQVWASQFGHVKAFGIEGTGSFGAGLSRDLLSKGHKVLDVMRPLRQLRYLHGKSDSLDAESAARSVLNGQATALAKTQSGSSEMIRHLKVARDSAVKAKSQAMITLKTLIVNAPAELRDTLDGLRGRITLVRHVAALRPGEITSPIASAKIAMRAIARRWLALHEEIQSHDQELDRLVRKKAPELMKSHGISTMTVAEMLILVGDNPERIHSEAALAKLCGVCPIPASSGRTNRMRLNRGGNRQANAALYRVAIVRMRDDERTKAYAARRTSEGKTRREIVRCIKRYIVREIYRALCASSDQVPAG</sequence>
<dbReference type="EMBL" id="FRBR01000030">
    <property type="protein sequence ID" value="SHM65841.1"/>
    <property type="molecule type" value="Genomic_DNA"/>
</dbReference>
<evidence type="ECO:0000259" key="1">
    <source>
        <dbReference type="Pfam" id="PF01548"/>
    </source>
</evidence>
<protein>
    <submittedName>
        <fullName evidence="3">Transposase</fullName>
    </submittedName>
</protein>
<keyword evidence="4" id="KW-1185">Reference proteome</keyword>
<dbReference type="InterPro" id="IPR047650">
    <property type="entry name" value="Transpos_IS110"/>
</dbReference>
<feature type="domain" description="Transposase IS116/IS110/IS902 C-terminal" evidence="2">
    <location>
        <begin position="225"/>
        <end position="307"/>
    </location>
</feature>